<feature type="compositionally biased region" description="Acidic residues" evidence="7">
    <location>
        <begin position="728"/>
        <end position="751"/>
    </location>
</feature>
<feature type="transmembrane region" description="Helical" evidence="8">
    <location>
        <begin position="170"/>
        <end position="191"/>
    </location>
</feature>
<evidence type="ECO:0000256" key="1">
    <source>
        <dbReference type="ARBA" id="ARBA00004141"/>
    </source>
</evidence>
<dbReference type="KEGG" id="cre:CHLRE_05g248300v5"/>
<dbReference type="GO" id="GO:0006879">
    <property type="term" value="P:intracellular iron ion homeostasis"/>
    <property type="evidence" value="ECO:0000318"/>
    <property type="project" value="GO_Central"/>
</dbReference>
<dbReference type="Gramene" id="PNW83321">
    <property type="protein sequence ID" value="PNW83321"/>
    <property type="gene ID" value="CHLRE_05g248300v5"/>
</dbReference>
<feature type="transmembrane region" description="Helical" evidence="8">
    <location>
        <begin position="309"/>
        <end position="329"/>
    </location>
</feature>
<dbReference type="GeneID" id="66053512"/>
<feature type="compositionally biased region" description="Low complexity" evidence="7">
    <location>
        <begin position="502"/>
        <end position="514"/>
    </location>
</feature>
<evidence type="ECO:0000256" key="8">
    <source>
        <dbReference type="SAM" id="Phobius"/>
    </source>
</evidence>
<name>A0A2K3DS04_CHLRE</name>
<feature type="compositionally biased region" description="Low complexity" evidence="7">
    <location>
        <begin position="704"/>
        <end position="717"/>
    </location>
</feature>
<dbReference type="FunCoup" id="A0A2K3DS04">
    <property type="interactions" value="1651"/>
</dbReference>
<reference evidence="9 10" key="1">
    <citation type="journal article" date="2007" name="Science">
        <title>The Chlamydomonas genome reveals the evolution of key animal and plant functions.</title>
        <authorList>
            <person name="Merchant S.S."/>
            <person name="Prochnik S.E."/>
            <person name="Vallon O."/>
            <person name="Harris E.H."/>
            <person name="Karpowicz S.J."/>
            <person name="Witman G.B."/>
            <person name="Terry A."/>
            <person name="Salamov A."/>
            <person name="Fritz-Laylin L.K."/>
            <person name="Marechal-Drouard L."/>
            <person name="Marshall W.F."/>
            <person name="Qu L.H."/>
            <person name="Nelson D.R."/>
            <person name="Sanderfoot A.A."/>
            <person name="Spalding M.H."/>
            <person name="Kapitonov V.V."/>
            <person name="Ren Q."/>
            <person name="Ferris P."/>
            <person name="Lindquist E."/>
            <person name="Shapiro H."/>
            <person name="Lucas S.M."/>
            <person name="Grimwood J."/>
            <person name="Schmutz J."/>
            <person name="Cardol P."/>
            <person name="Cerutti H."/>
            <person name="Chanfreau G."/>
            <person name="Chen C.L."/>
            <person name="Cognat V."/>
            <person name="Croft M.T."/>
            <person name="Dent R."/>
            <person name="Dutcher S."/>
            <person name="Fernandez E."/>
            <person name="Fukuzawa H."/>
            <person name="Gonzalez-Ballester D."/>
            <person name="Gonzalez-Halphen D."/>
            <person name="Hallmann A."/>
            <person name="Hanikenne M."/>
            <person name="Hippler M."/>
            <person name="Inwood W."/>
            <person name="Jabbari K."/>
            <person name="Kalanon M."/>
            <person name="Kuras R."/>
            <person name="Lefebvre P.A."/>
            <person name="Lemaire S.D."/>
            <person name="Lobanov A.V."/>
            <person name="Lohr M."/>
            <person name="Manuell A."/>
            <person name="Meier I."/>
            <person name="Mets L."/>
            <person name="Mittag M."/>
            <person name="Mittelmeier T."/>
            <person name="Moroney J.V."/>
            <person name="Moseley J."/>
            <person name="Napoli C."/>
            <person name="Nedelcu A.M."/>
            <person name="Niyogi K."/>
            <person name="Novoselov S.V."/>
            <person name="Paulsen I.T."/>
            <person name="Pazour G."/>
            <person name="Purton S."/>
            <person name="Ral J.P."/>
            <person name="Riano-Pachon D.M."/>
            <person name="Riekhof W."/>
            <person name="Rymarquis L."/>
            <person name="Schroda M."/>
            <person name="Stern D."/>
            <person name="Umen J."/>
            <person name="Willows R."/>
            <person name="Wilson N."/>
            <person name="Zimmer S.L."/>
            <person name="Allmer J."/>
            <person name="Balk J."/>
            <person name="Bisova K."/>
            <person name="Chen C.J."/>
            <person name="Elias M."/>
            <person name="Gendler K."/>
            <person name="Hauser C."/>
            <person name="Lamb M.R."/>
            <person name="Ledford H."/>
            <person name="Long J.C."/>
            <person name="Minagawa J."/>
            <person name="Page M.D."/>
            <person name="Pan J."/>
            <person name="Pootakham W."/>
            <person name="Roje S."/>
            <person name="Rose A."/>
            <person name="Stahlberg E."/>
            <person name="Terauchi A.M."/>
            <person name="Yang P."/>
            <person name="Ball S."/>
            <person name="Bowler C."/>
            <person name="Dieckmann C.L."/>
            <person name="Gladyshev V.N."/>
            <person name="Green P."/>
            <person name="Jorgensen R."/>
            <person name="Mayfield S."/>
            <person name="Mueller-Roeber B."/>
            <person name="Rajamani S."/>
            <person name="Sayre R.T."/>
            <person name="Brokstein P."/>
            <person name="Dubchak I."/>
            <person name="Goodstein D."/>
            <person name="Hornick L."/>
            <person name="Huang Y.W."/>
            <person name="Jhaveri J."/>
            <person name="Luo Y."/>
            <person name="Martinez D."/>
            <person name="Ngau W.C."/>
            <person name="Otillar B."/>
            <person name="Poliakov A."/>
            <person name="Porter A."/>
            <person name="Szajkowski L."/>
            <person name="Werner G."/>
            <person name="Zhou K."/>
            <person name="Grigoriev I.V."/>
            <person name="Rokhsar D.S."/>
            <person name="Grossman A.R."/>
        </authorList>
    </citation>
    <scope>NUCLEOTIDE SEQUENCE [LARGE SCALE GENOMIC DNA]</scope>
    <source>
        <strain evidence="10">CC-503</strain>
    </source>
</reference>
<sequence>MGGPGARLGPSTVIRIQSDVALDPDAYKFSFKRLLQFMGPGILMSIAYVDPGNLESDLQVGAQAGYVLLWLLLLSTLMGLVVQLQAAKLGVVTGRHLAQHCRRQYPRLPRLVLWVMAEVAIIGSDVQEVIGSAIALALLSGGRLPLWAGVLCTAVVSFSLLFIERLGIRVLEGFFGAMVGVMVVAFGVMYARADVPAGEVLRGFTVPSLPKKDLPVAVALMGSLIMPHNIYLHSALVQTRKLGSDRPAAKREAMLYFGIESALSLVVAVVINLFITAVFAAGFHGAELPDIGLQSAGRYLGDTYGEAVVYIWALGLLAAGQSSTMTGTYTGQFVMGGYLDLKVSPWARVAITRAVAIAPTLAVALLCSGSNGDGDGSALDQLNQGLNLLQSVQLPFALVPVLTFSASPAIMGRAFANGPLLNAACWAIAGLVVAINGLAVYQVAYEYVVADPWVSGAVLAAAVAAYLALVGYLVVGPQSQLAQWLGYSRGPQGEPWRDDADGCSSGSSSSVDGSSMGGSSSGTGGARAGGGRGGRGRLVVEGQGSTESSWQSAREDLEEEGAGAAEPLLGAAVSVGEEAEAGAQRAAGCACCSSCRCWAVAAPPRAGGAGTGVRCGCAGGAGGGKGGCGVARVVGGGKEGVEVGGGGKAAPAAQAQVVVWEAGGGKEGAGLQVVVVREGAATQQQGQAQAQQGRRRGAQEQRPRQQQQPQQSPQGAELSQPLLAAGENEGEDEGNDDDDDVFEEVTDEEQGGEAAAAAAVPPRGRRQ</sequence>
<dbReference type="GO" id="GO:0034755">
    <property type="term" value="P:iron ion transmembrane transport"/>
    <property type="evidence" value="ECO:0000318"/>
    <property type="project" value="GO_Central"/>
</dbReference>
<evidence type="ECO:0000256" key="3">
    <source>
        <dbReference type="ARBA" id="ARBA00022448"/>
    </source>
</evidence>
<feature type="transmembrane region" description="Helical" evidence="8">
    <location>
        <begin position="453"/>
        <end position="475"/>
    </location>
</feature>
<dbReference type="InterPro" id="IPR001046">
    <property type="entry name" value="NRAMP_fam"/>
</dbReference>
<keyword evidence="4 8" id="KW-0812">Transmembrane</keyword>
<feature type="transmembrane region" description="Helical" evidence="8">
    <location>
        <begin position="392"/>
        <end position="411"/>
    </location>
</feature>
<dbReference type="InParanoid" id="A0A2K3DS04"/>
<feature type="transmembrane region" description="Helical" evidence="8">
    <location>
        <begin position="111"/>
        <end position="138"/>
    </location>
</feature>
<evidence type="ECO:0000256" key="4">
    <source>
        <dbReference type="ARBA" id="ARBA00022692"/>
    </source>
</evidence>
<keyword evidence="6 8" id="KW-0472">Membrane</keyword>
<dbReference type="GO" id="GO:0005886">
    <property type="term" value="C:plasma membrane"/>
    <property type="evidence" value="ECO:0000318"/>
    <property type="project" value="GO_Central"/>
</dbReference>
<evidence type="ECO:0000256" key="6">
    <source>
        <dbReference type="ARBA" id="ARBA00023136"/>
    </source>
</evidence>
<dbReference type="EMBL" id="CM008966">
    <property type="protein sequence ID" value="PNW83321.1"/>
    <property type="molecule type" value="Genomic_DNA"/>
</dbReference>
<evidence type="ECO:0000313" key="9">
    <source>
        <dbReference type="EMBL" id="PNW83321.1"/>
    </source>
</evidence>
<feature type="transmembrane region" description="Helical" evidence="8">
    <location>
        <begin position="69"/>
        <end position="91"/>
    </location>
</feature>
<feature type="compositionally biased region" description="Gly residues" evidence="7">
    <location>
        <begin position="515"/>
        <end position="533"/>
    </location>
</feature>
<feature type="transmembrane region" description="Helical" evidence="8">
    <location>
        <begin position="214"/>
        <end position="232"/>
    </location>
</feature>
<feature type="transmembrane region" description="Helical" evidence="8">
    <location>
        <begin position="423"/>
        <end position="441"/>
    </location>
</feature>
<feature type="transmembrane region" description="Helical" evidence="8">
    <location>
        <begin position="350"/>
        <end position="372"/>
    </location>
</feature>
<comment type="similarity">
    <text evidence="2">Belongs to the NRAMP (TC 2.A.55) family.</text>
</comment>
<feature type="transmembrane region" description="Helical" evidence="8">
    <location>
        <begin position="144"/>
        <end position="163"/>
    </location>
</feature>
<dbReference type="HAMAP" id="MF_00221">
    <property type="entry name" value="NRAMP"/>
    <property type="match status" value="1"/>
</dbReference>
<dbReference type="Proteomes" id="UP000006906">
    <property type="component" value="Chromosome 5"/>
</dbReference>
<gene>
    <name evidence="9" type="ORF">CHLRE_05g248300v5</name>
</gene>
<dbReference type="AlphaFoldDB" id="A0A2K3DS04"/>
<feature type="region of interest" description="Disordered" evidence="7">
    <location>
        <begin position="684"/>
        <end position="767"/>
    </location>
</feature>
<dbReference type="NCBIfam" id="NF037982">
    <property type="entry name" value="Nramp_1"/>
    <property type="match status" value="1"/>
</dbReference>
<proteinExistence type="inferred from homology"/>
<evidence type="ECO:0000256" key="2">
    <source>
        <dbReference type="ARBA" id="ARBA00009965"/>
    </source>
</evidence>
<keyword evidence="5 8" id="KW-1133">Transmembrane helix</keyword>
<dbReference type="PANTHER" id="PTHR11706">
    <property type="entry name" value="SOLUTE CARRIER PROTEIN FAMILY 11 MEMBER"/>
    <property type="match status" value="1"/>
</dbReference>
<dbReference type="Pfam" id="PF01566">
    <property type="entry name" value="Nramp"/>
    <property type="match status" value="1"/>
</dbReference>
<evidence type="ECO:0000256" key="7">
    <source>
        <dbReference type="SAM" id="MobiDB-lite"/>
    </source>
</evidence>
<dbReference type="GO" id="GO:0030026">
    <property type="term" value="P:intracellular manganese ion homeostasis"/>
    <property type="evidence" value="ECO:0000318"/>
    <property type="project" value="GO_Central"/>
</dbReference>
<dbReference type="GO" id="GO:0006828">
    <property type="term" value="P:manganese ion transport"/>
    <property type="evidence" value="ECO:0000318"/>
    <property type="project" value="GO_Central"/>
</dbReference>
<protein>
    <submittedName>
        <fullName evidence="9">Uncharacterized protein</fullName>
    </submittedName>
</protein>
<keyword evidence="10" id="KW-1185">Reference proteome</keyword>
<dbReference type="RefSeq" id="XP_042924597.1">
    <property type="nucleotide sequence ID" value="XM_043062552.1"/>
</dbReference>
<dbReference type="PRINTS" id="PR00447">
    <property type="entry name" value="NATRESASSCMP"/>
</dbReference>
<feature type="compositionally biased region" description="Polar residues" evidence="7">
    <location>
        <begin position="543"/>
        <end position="552"/>
    </location>
</feature>
<keyword evidence="3" id="KW-0813">Transport</keyword>
<dbReference type="PANTHER" id="PTHR11706:SF33">
    <property type="entry name" value="NATURAL RESISTANCE-ASSOCIATED MACROPHAGE PROTEIN 2"/>
    <property type="match status" value="1"/>
</dbReference>
<evidence type="ECO:0000313" key="10">
    <source>
        <dbReference type="Proteomes" id="UP000006906"/>
    </source>
</evidence>
<evidence type="ECO:0000256" key="5">
    <source>
        <dbReference type="ARBA" id="ARBA00022989"/>
    </source>
</evidence>
<comment type="subcellular location">
    <subcellularLocation>
        <location evidence="1">Membrane</location>
        <topology evidence="1">Multi-pass membrane protein</topology>
    </subcellularLocation>
</comment>
<dbReference type="STRING" id="3055.A0A2K3DS04"/>
<feature type="region of interest" description="Disordered" evidence="7">
    <location>
        <begin position="495"/>
        <end position="561"/>
    </location>
</feature>
<dbReference type="OrthoDB" id="409173at2759"/>
<accession>A0A2K3DS04</accession>
<dbReference type="GO" id="GO:0005384">
    <property type="term" value="F:manganese ion transmembrane transporter activity"/>
    <property type="evidence" value="ECO:0000318"/>
    <property type="project" value="GO_Central"/>
</dbReference>
<dbReference type="NCBIfam" id="TIGR01197">
    <property type="entry name" value="nramp"/>
    <property type="match status" value="1"/>
</dbReference>
<organism evidence="9 10">
    <name type="scientific">Chlamydomonas reinhardtii</name>
    <name type="common">Chlamydomonas smithii</name>
    <dbReference type="NCBI Taxonomy" id="3055"/>
    <lineage>
        <taxon>Eukaryota</taxon>
        <taxon>Viridiplantae</taxon>
        <taxon>Chlorophyta</taxon>
        <taxon>core chlorophytes</taxon>
        <taxon>Chlorophyceae</taxon>
        <taxon>CS clade</taxon>
        <taxon>Chlamydomonadales</taxon>
        <taxon>Chlamydomonadaceae</taxon>
        <taxon>Chlamydomonas</taxon>
    </lineage>
</organism>
<feature type="transmembrane region" description="Helical" evidence="8">
    <location>
        <begin position="253"/>
        <end position="283"/>
    </location>
</feature>